<dbReference type="Gene3D" id="2.70.98.40">
    <property type="entry name" value="Glycoside hydrolase, family 65, N-terminal domain"/>
    <property type="match status" value="1"/>
</dbReference>
<dbReference type="InterPro" id="IPR011013">
    <property type="entry name" value="Gal_mutarotase_sf_dom"/>
</dbReference>
<evidence type="ECO:0000259" key="6">
    <source>
        <dbReference type="Pfam" id="PF03632"/>
    </source>
</evidence>
<dbReference type="Gene3D" id="1.50.10.10">
    <property type="match status" value="1"/>
</dbReference>
<feature type="binding site" evidence="5">
    <location>
        <begin position="705"/>
        <end position="706"/>
    </location>
    <ligand>
        <name>substrate</name>
    </ligand>
</feature>
<accession>A0A0R1QNV7</accession>
<evidence type="ECO:0000256" key="4">
    <source>
        <dbReference type="PIRSR" id="PIRSR036289-50"/>
    </source>
</evidence>
<comment type="similarity">
    <text evidence="1">Belongs to the glycosyl hydrolase 65 family.</text>
</comment>
<dbReference type="RefSeq" id="WP_056963236.1">
    <property type="nucleotide sequence ID" value="NZ_AZEU01000114.1"/>
</dbReference>
<keyword evidence="2" id="KW-0328">Glycosyltransferase</keyword>
<dbReference type="Proteomes" id="UP000051790">
    <property type="component" value="Unassembled WGS sequence"/>
</dbReference>
<dbReference type="AlphaFoldDB" id="A0A0R1QNV7"/>
<dbReference type="PIRSF" id="PIRSF036289">
    <property type="entry name" value="Glycosyl_hydrolase_malt_phosph"/>
    <property type="match status" value="1"/>
</dbReference>
<proteinExistence type="inferred from homology"/>
<comment type="caution">
    <text evidence="9">The sequence shown here is derived from an EMBL/GenBank/DDBJ whole genome shotgun (WGS) entry which is preliminary data.</text>
</comment>
<sequence>MNTVTLKVSDQAIDINNLADASAPSQMRIAYDPKLSIGKNLENIRIALVGIDFDAIIIENPLSYTFSDTVVGLNHQRIDIGLALMNMFNKPVVAAPTVRTLGLKQAIAEKRDHASWHLDYYGQYAGARNFGQEAMLTIGNGFLGLRGAYVEANADDDNYPGLYVAGMYDQTTTQINGQAIVNEDLVNLPNAQYLSFAIDHGQRFTIKKSDITDIYRSLDLKTGQLHTTMLASLATGHQLMIETVKVADMQHYHQFAIRYRLTPLNFAGTLSVFAGIDGRVTNQNVARYAPFDSQHLQVTGLQSDANLGMLTGTTKHSQLHFAITSRFDGHGEVTTKAQGQTLLQQVDLNVAPGESIVVEKTVGVYTSRETATDVNATAWQHGRDGGFNEAAAHTDQFLQQVWAKGDVQVAPDVTSQKLLRVNIFQLYVSGAALATGDLDASIGARGLHGEAYRGHIFWDEIYMMPYLAAHAPAVAKAMLTYRAKRLPQAQQAARELGYQGAMYPWQSGADGSEQSQRLHLNPLTNQFDPDESNRQRHVSLAIAYNVWLYDHLNQDAEFMQTSGEKMVAEIGKFWLSKAELDPQTKRYHIKGVMGPDEFHENYPHAKTKGLTDNAYTNVMVAWLFQWLQQLKPKDLTPAQLKQMDHVRRHLTLDINDDGIIGQFAGYFKLARLSFDDYHKQYGDISRLDRILKAEGKTPDAYQVAKQADTLMAFYLLDEPVVHQLITDMGYSLPKNYAEQNLQYYLDRTTHGSTLSRIVYALLDARAGRVDQSWSLYHQALLSDYYDIQGGTTAEGLHLGVMGATIDVATRVYAGVDPLGDTLSIDPNLPKAWTSMQVTQDFHGARVVLTITTQAVAVVADHDLTVLIQGQQQQITAGKMHRFMLRKEDAHDQF</sequence>
<evidence type="ECO:0000256" key="3">
    <source>
        <dbReference type="ARBA" id="ARBA00022679"/>
    </source>
</evidence>
<dbReference type="Pfam" id="PF03636">
    <property type="entry name" value="Glyco_hydro_65N"/>
    <property type="match status" value="1"/>
</dbReference>
<keyword evidence="10" id="KW-1185">Reference proteome</keyword>
<dbReference type="GO" id="GO:0004553">
    <property type="term" value="F:hydrolase activity, hydrolyzing O-glycosyl compounds"/>
    <property type="evidence" value="ECO:0007669"/>
    <property type="project" value="TreeGrafter"/>
</dbReference>
<dbReference type="InterPro" id="IPR005196">
    <property type="entry name" value="Glyco_hydro_65_N"/>
</dbReference>
<evidence type="ECO:0000313" key="9">
    <source>
        <dbReference type="EMBL" id="KRL46081.1"/>
    </source>
</evidence>
<dbReference type="Pfam" id="PF03633">
    <property type="entry name" value="Glyco_hydro_65C"/>
    <property type="match status" value="1"/>
</dbReference>
<dbReference type="EMBL" id="AZEU01000114">
    <property type="protein sequence ID" value="KRL46081.1"/>
    <property type="molecule type" value="Genomic_DNA"/>
</dbReference>
<dbReference type="GO" id="GO:0030246">
    <property type="term" value="F:carbohydrate binding"/>
    <property type="evidence" value="ECO:0007669"/>
    <property type="project" value="InterPro"/>
</dbReference>
<dbReference type="GO" id="GO:0005975">
    <property type="term" value="P:carbohydrate metabolic process"/>
    <property type="evidence" value="ECO:0007669"/>
    <property type="project" value="InterPro"/>
</dbReference>
<organism evidence="9 10">
    <name type="scientific">Lacticaseibacillus manihotivorans DSM 13343 = JCM 12514</name>
    <dbReference type="NCBI Taxonomy" id="1423769"/>
    <lineage>
        <taxon>Bacteria</taxon>
        <taxon>Bacillati</taxon>
        <taxon>Bacillota</taxon>
        <taxon>Bacilli</taxon>
        <taxon>Lactobacillales</taxon>
        <taxon>Lactobacillaceae</taxon>
        <taxon>Lacticaseibacillus</taxon>
    </lineage>
</organism>
<dbReference type="InterPro" id="IPR012341">
    <property type="entry name" value="6hp_glycosidase-like_sf"/>
</dbReference>
<dbReference type="InterPro" id="IPR005195">
    <property type="entry name" value="Glyco_hydro_65_M"/>
</dbReference>
<evidence type="ECO:0000256" key="1">
    <source>
        <dbReference type="ARBA" id="ARBA00006768"/>
    </source>
</evidence>
<gene>
    <name evidence="9" type="ORF">FD01_GL000534</name>
</gene>
<evidence type="ECO:0000259" key="8">
    <source>
        <dbReference type="Pfam" id="PF03636"/>
    </source>
</evidence>
<name>A0A0R1QNV7_9LACO</name>
<dbReference type="Gene3D" id="2.60.420.10">
    <property type="entry name" value="Maltose phosphorylase, domain 3"/>
    <property type="match status" value="1"/>
</dbReference>
<dbReference type="SUPFAM" id="SSF74650">
    <property type="entry name" value="Galactose mutarotase-like"/>
    <property type="match status" value="1"/>
</dbReference>
<evidence type="ECO:0000313" key="10">
    <source>
        <dbReference type="Proteomes" id="UP000051790"/>
    </source>
</evidence>
<evidence type="ECO:0000256" key="2">
    <source>
        <dbReference type="ARBA" id="ARBA00022676"/>
    </source>
</evidence>
<dbReference type="InterPro" id="IPR008928">
    <property type="entry name" value="6-hairpin_glycosidase_sf"/>
</dbReference>
<feature type="domain" description="Glycoside hydrolase family 65 central catalytic" evidence="6">
    <location>
        <begin position="420"/>
        <end position="805"/>
    </location>
</feature>
<dbReference type="PANTHER" id="PTHR11051:SF8">
    <property type="entry name" value="PROTEIN-GLUCOSYLGALACTOSYLHYDROXYLYSINE GLUCOSIDASE"/>
    <property type="match status" value="1"/>
</dbReference>
<reference evidence="9 10" key="1">
    <citation type="journal article" date="2015" name="Genome Announc.">
        <title>Expanding the biotechnology potential of lactobacilli through comparative genomics of 213 strains and associated genera.</title>
        <authorList>
            <person name="Sun Z."/>
            <person name="Harris H.M."/>
            <person name="McCann A."/>
            <person name="Guo C."/>
            <person name="Argimon S."/>
            <person name="Zhang W."/>
            <person name="Yang X."/>
            <person name="Jeffery I.B."/>
            <person name="Cooney J.C."/>
            <person name="Kagawa T.F."/>
            <person name="Liu W."/>
            <person name="Song Y."/>
            <person name="Salvetti E."/>
            <person name="Wrobel A."/>
            <person name="Rasinkangas P."/>
            <person name="Parkhill J."/>
            <person name="Rea M.C."/>
            <person name="O'Sullivan O."/>
            <person name="Ritari J."/>
            <person name="Douillard F.P."/>
            <person name="Paul Ross R."/>
            <person name="Yang R."/>
            <person name="Briner A.E."/>
            <person name="Felis G.E."/>
            <person name="de Vos W.M."/>
            <person name="Barrangou R."/>
            <person name="Klaenhammer T.R."/>
            <person name="Caufield P.W."/>
            <person name="Cui Y."/>
            <person name="Zhang H."/>
            <person name="O'Toole P.W."/>
        </authorList>
    </citation>
    <scope>NUCLEOTIDE SEQUENCE [LARGE SCALE GENOMIC DNA]</scope>
    <source>
        <strain evidence="9 10">DSM 13343</strain>
    </source>
</reference>
<evidence type="ECO:0000259" key="7">
    <source>
        <dbReference type="Pfam" id="PF03633"/>
    </source>
</evidence>
<dbReference type="InterPro" id="IPR037018">
    <property type="entry name" value="GH65_N"/>
</dbReference>
<dbReference type="PANTHER" id="PTHR11051">
    <property type="entry name" value="GLYCOSYL HYDROLASE-RELATED"/>
    <property type="match status" value="1"/>
</dbReference>
<dbReference type="PATRIC" id="fig|1423769.4.peg.567"/>
<feature type="domain" description="Glycoside hydrolase family 65 C-terminal" evidence="7">
    <location>
        <begin position="818"/>
        <end position="872"/>
    </location>
</feature>
<dbReference type="GO" id="GO:0016757">
    <property type="term" value="F:glycosyltransferase activity"/>
    <property type="evidence" value="ECO:0007669"/>
    <property type="project" value="UniProtKB-KW"/>
</dbReference>
<evidence type="ECO:0000256" key="5">
    <source>
        <dbReference type="PIRSR" id="PIRSR036289-51"/>
    </source>
</evidence>
<dbReference type="InterPro" id="IPR005194">
    <property type="entry name" value="Glyco_hydro_65_C"/>
</dbReference>
<dbReference type="InterPro" id="IPR017045">
    <property type="entry name" value="Malt_Pase/Glycosyl_Hdrlase"/>
</dbReference>
<keyword evidence="3" id="KW-0808">Transferase</keyword>
<feature type="active site" description="Proton donor" evidence="4">
    <location>
        <position position="597"/>
    </location>
</feature>
<feature type="domain" description="Glycoside hydrolase family 65 N-terminal" evidence="8">
    <location>
        <begin position="128"/>
        <end position="368"/>
    </location>
</feature>
<dbReference type="Pfam" id="PF03632">
    <property type="entry name" value="Glyco_hydro_65m"/>
    <property type="match status" value="1"/>
</dbReference>
<dbReference type="SUPFAM" id="SSF48208">
    <property type="entry name" value="Six-hairpin glycosidases"/>
    <property type="match status" value="1"/>
</dbReference>
<dbReference type="OrthoDB" id="9758855at2"/>
<feature type="binding site" evidence="5">
    <location>
        <begin position="458"/>
        <end position="459"/>
    </location>
    <ligand>
        <name>substrate</name>
    </ligand>
</feature>
<protein>
    <submittedName>
        <fullName evidence="9">Trehalose 6-phosphate phosphorylase</fullName>
    </submittedName>
</protein>